<name>A0A9P4QAT9_9PEZI</name>
<dbReference type="GO" id="GO:0004672">
    <property type="term" value="F:protein kinase activity"/>
    <property type="evidence" value="ECO:0007669"/>
    <property type="project" value="InterPro"/>
</dbReference>
<accession>A0A9P4QAT9</accession>
<proteinExistence type="predicted"/>
<dbReference type="Proteomes" id="UP000799441">
    <property type="component" value="Unassembled WGS sequence"/>
</dbReference>
<dbReference type="PROSITE" id="PS50011">
    <property type="entry name" value="PROTEIN_KINASE_DOM"/>
    <property type="match status" value="1"/>
</dbReference>
<dbReference type="GO" id="GO:0005524">
    <property type="term" value="F:ATP binding"/>
    <property type="evidence" value="ECO:0007669"/>
    <property type="project" value="InterPro"/>
</dbReference>
<organism evidence="2 3">
    <name type="scientific">Polychaeton citri CBS 116435</name>
    <dbReference type="NCBI Taxonomy" id="1314669"/>
    <lineage>
        <taxon>Eukaryota</taxon>
        <taxon>Fungi</taxon>
        <taxon>Dikarya</taxon>
        <taxon>Ascomycota</taxon>
        <taxon>Pezizomycotina</taxon>
        <taxon>Dothideomycetes</taxon>
        <taxon>Dothideomycetidae</taxon>
        <taxon>Capnodiales</taxon>
        <taxon>Capnodiaceae</taxon>
        <taxon>Polychaeton</taxon>
    </lineage>
</organism>
<dbReference type="AlphaFoldDB" id="A0A9P4QAT9"/>
<dbReference type="EMBL" id="MU003792">
    <property type="protein sequence ID" value="KAF2721267.1"/>
    <property type="molecule type" value="Genomic_DNA"/>
</dbReference>
<sequence>MLAKNTSEVLKSLLEKDVAYTDGERVATAKLADCRKTSEMACDAWNVGLETNSKGDGHTIGAAIFRNPEALLQLRWAAPTDIWSFGATLISPLWGKCWHIFKPGLSYVHDEEFLFHVYIQQVRYFGPFLLSLEDVVSPDQDHLLAAILTHIEAENSRKSFYLLQGQEITEDDKHFICMVIEIDPRDRPSAKQLLQDKWFNI</sequence>
<comment type="caution">
    <text evidence="2">The sequence shown here is derived from an EMBL/GenBank/DDBJ whole genome shotgun (WGS) entry which is preliminary data.</text>
</comment>
<dbReference type="OrthoDB" id="5979581at2759"/>
<dbReference type="InterPro" id="IPR000719">
    <property type="entry name" value="Prot_kinase_dom"/>
</dbReference>
<feature type="domain" description="Protein kinase" evidence="1">
    <location>
        <begin position="1"/>
        <end position="199"/>
    </location>
</feature>
<dbReference type="InterPro" id="IPR011009">
    <property type="entry name" value="Kinase-like_dom_sf"/>
</dbReference>
<evidence type="ECO:0000313" key="2">
    <source>
        <dbReference type="EMBL" id="KAF2721267.1"/>
    </source>
</evidence>
<dbReference type="SUPFAM" id="SSF56112">
    <property type="entry name" value="Protein kinase-like (PK-like)"/>
    <property type="match status" value="1"/>
</dbReference>
<evidence type="ECO:0000259" key="1">
    <source>
        <dbReference type="PROSITE" id="PS50011"/>
    </source>
</evidence>
<reference evidence="2" key="1">
    <citation type="journal article" date="2020" name="Stud. Mycol.">
        <title>101 Dothideomycetes genomes: a test case for predicting lifestyles and emergence of pathogens.</title>
        <authorList>
            <person name="Haridas S."/>
            <person name="Albert R."/>
            <person name="Binder M."/>
            <person name="Bloem J."/>
            <person name="Labutti K."/>
            <person name="Salamov A."/>
            <person name="Andreopoulos B."/>
            <person name="Baker S."/>
            <person name="Barry K."/>
            <person name="Bills G."/>
            <person name="Bluhm B."/>
            <person name="Cannon C."/>
            <person name="Castanera R."/>
            <person name="Culley D."/>
            <person name="Daum C."/>
            <person name="Ezra D."/>
            <person name="Gonzalez J."/>
            <person name="Henrissat B."/>
            <person name="Kuo A."/>
            <person name="Liang C."/>
            <person name="Lipzen A."/>
            <person name="Lutzoni F."/>
            <person name="Magnuson J."/>
            <person name="Mondo S."/>
            <person name="Nolan M."/>
            <person name="Ohm R."/>
            <person name="Pangilinan J."/>
            <person name="Park H.-J."/>
            <person name="Ramirez L."/>
            <person name="Alfaro M."/>
            <person name="Sun H."/>
            <person name="Tritt A."/>
            <person name="Yoshinaga Y."/>
            <person name="Zwiers L.-H."/>
            <person name="Turgeon B."/>
            <person name="Goodwin S."/>
            <person name="Spatafora J."/>
            <person name="Crous P."/>
            <person name="Grigoriev I."/>
        </authorList>
    </citation>
    <scope>NUCLEOTIDE SEQUENCE</scope>
    <source>
        <strain evidence="2">CBS 116435</strain>
    </source>
</reference>
<protein>
    <recommendedName>
        <fullName evidence="1">Protein kinase domain-containing protein</fullName>
    </recommendedName>
</protein>
<evidence type="ECO:0000313" key="3">
    <source>
        <dbReference type="Proteomes" id="UP000799441"/>
    </source>
</evidence>
<gene>
    <name evidence="2" type="ORF">K431DRAFT_328805</name>
</gene>
<keyword evidence="3" id="KW-1185">Reference proteome</keyword>
<dbReference type="Gene3D" id="1.10.510.10">
    <property type="entry name" value="Transferase(Phosphotransferase) domain 1"/>
    <property type="match status" value="1"/>
</dbReference>